<dbReference type="EMBL" id="JAIZAY010000023">
    <property type="protein sequence ID" value="KAJ8020132.1"/>
    <property type="molecule type" value="Genomic_DNA"/>
</dbReference>
<evidence type="ECO:0000313" key="4">
    <source>
        <dbReference type="Proteomes" id="UP001152320"/>
    </source>
</evidence>
<keyword evidence="1" id="KW-0812">Transmembrane</keyword>
<keyword evidence="1" id="KW-1133">Transmembrane helix</keyword>
<feature type="transmembrane region" description="Helical" evidence="1">
    <location>
        <begin position="197"/>
        <end position="214"/>
    </location>
</feature>
<dbReference type="SMART" id="SM01411">
    <property type="entry name" value="Ephrin_rec_like"/>
    <property type="match status" value="2"/>
</dbReference>
<feature type="transmembrane region" description="Helical" evidence="1">
    <location>
        <begin position="324"/>
        <end position="344"/>
    </location>
</feature>
<dbReference type="SUPFAM" id="SSF57184">
    <property type="entry name" value="Growth factor receptor domain"/>
    <property type="match status" value="1"/>
</dbReference>
<keyword evidence="1" id="KW-0472">Membrane</keyword>
<name>A0A9Q1BCY9_HOLLE</name>
<dbReference type="InterPro" id="IPR011641">
    <property type="entry name" value="Tyr-kin_ephrin_A/B_rcpt-like"/>
</dbReference>
<dbReference type="AlphaFoldDB" id="A0A9Q1BCY9"/>
<protein>
    <submittedName>
        <fullName evidence="3">Signal peptide, CUB and EGF-like domain-containing protein 3</fullName>
    </submittedName>
</protein>
<comment type="caution">
    <text evidence="3">The sequence shown here is derived from an EMBL/GenBank/DDBJ whole genome shotgun (WGS) entry which is preliminary data.</text>
</comment>
<sequence>MTLNCETVILPSPTSNLNIQCVSTSDKVVIEVEGIGEPRYAFLFGGFECGNISKLFTNSVNCTSCPTGTYGNKMEEGCSPCPAGFYQDRVGTVPKEAGAISCKTCNPGTFVPLGVGNSSKSCQVCPQGTNKTRYAGFRACFCLENYYRKDRFGKCLLFFCDSFFLDELKNSSISLLHSDYSINCNTTSHDLHKLSSVPLLIFVTCFPAAIFAFLSKYSKVDTTYGNFTKYPTWIYFFCENYRLEYWYWEIIELKRKLVMTLFVVINEQKGLAKICELSFSAFFIILYIQTRPMKDTGEARLQLTSLLLLHFHVVFAAVELSEDMRGAIFVLICVLNTGFALFVAGKPIMKCLCNHPPS</sequence>
<feature type="transmembrane region" description="Helical" evidence="1">
    <location>
        <begin position="300"/>
        <end position="318"/>
    </location>
</feature>
<accession>A0A9Q1BCY9</accession>
<dbReference type="Pfam" id="PF07699">
    <property type="entry name" value="Ephrin_rec_like"/>
    <property type="match status" value="1"/>
</dbReference>
<dbReference type="OrthoDB" id="10062356at2759"/>
<dbReference type="InterPro" id="IPR009030">
    <property type="entry name" value="Growth_fac_rcpt_cys_sf"/>
</dbReference>
<evidence type="ECO:0000313" key="3">
    <source>
        <dbReference type="EMBL" id="KAJ8020132.1"/>
    </source>
</evidence>
<dbReference type="PANTHER" id="PTHR46967">
    <property type="entry name" value="INSULIN-LIKE GROWTH FACTOR BINDING PROTEIN,N-TERMINAL"/>
    <property type="match status" value="1"/>
</dbReference>
<feature type="domain" description="Tyrosine-protein kinase ephrin type A/B receptor-like" evidence="2">
    <location>
        <begin position="68"/>
        <end position="110"/>
    </location>
</feature>
<organism evidence="3 4">
    <name type="scientific">Holothuria leucospilota</name>
    <name type="common">Black long sea cucumber</name>
    <name type="synonym">Mertensiothuria leucospilota</name>
    <dbReference type="NCBI Taxonomy" id="206669"/>
    <lineage>
        <taxon>Eukaryota</taxon>
        <taxon>Metazoa</taxon>
        <taxon>Echinodermata</taxon>
        <taxon>Eleutherozoa</taxon>
        <taxon>Echinozoa</taxon>
        <taxon>Holothuroidea</taxon>
        <taxon>Aspidochirotacea</taxon>
        <taxon>Aspidochirotida</taxon>
        <taxon>Holothuriidae</taxon>
        <taxon>Holothuria</taxon>
    </lineage>
</organism>
<evidence type="ECO:0000256" key="1">
    <source>
        <dbReference type="SAM" id="Phobius"/>
    </source>
</evidence>
<evidence type="ECO:0000259" key="2">
    <source>
        <dbReference type="Pfam" id="PF07699"/>
    </source>
</evidence>
<dbReference type="PANTHER" id="PTHR46967:SF3">
    <property type="match status" value="1"/>
</dbReference>
<reference evidence="3" key="1">
    <citation type="submission" date="2021-10" db="EMBL/GenBank/DDBJ databases">
        <title>Tropical sea cucumber genome reveals ecological adaptation and Cuvierian tubules defense mechanism.</title>
        <authorList>
            <person name="Chen T."/>
        </authorList>
    </citation>
    <scope>NUCLEOTIDE SEQUENCE</scope>
    <source>
        <strain evidence="3">Nanhai2018</strain>
        <tissue evidence="3">Muscle</tissue>
    </source>
</reference>
<gene>
    <name evidence="3" type="ORF">HOLleu_42003</name>
</gene>
<dbReference type="Gene3D" id="2.10.50.10">
    <property type="entry name" value="Tumor Necrosis Factor Receptor, subunit A, domain 2"/>
    <property type="match status" value="1"/>
</dbReference>
<dbReference type="Proteomes" id="UP001152320">
    <property type="component" value="Chromosome 23"/>
</dbReference>
<proteinExistence type="predicted"/>
<keyword evidence="4" id="KW-1185">Reference proteome</keyword>